<dbReference type="InterPro" id="IPR001091">
    <property type="entry name" value="RM_Methyltransferase"/>
</dbReference>
<dbReference type="GO" id="GO:0032259">
    <property type="term" value="P:methylation"/>
    <property type="evidence" value="ECO:0007669"/>
    <property type="project" value="UniProtKB-KW"/>
</dbReference>
<reference evidence="4" key="1">
    <citation type="submission" date="2020-03" db="EMBL/GenBank/DDBJ databases">
        <title>The deep terrestrial virosphere.</title>
        <authorList>
            <person name="Holmfeldt K."/>
            <person name="Nilsson E."/>
            <person name="Simone D."/>
            <person name="Lopez-Fernandez M."/>
            <person name="Wu X."/>
            <person name="de Brujin I."/>
            <person name="Lundin D."/>
            <person name="Andersson A."/>
            <person name="Bertilsson S."/>
            <person name="Dopson M."/>
        </authorList>
    </citation>
    <scope>NUCLEOTIDE SEQUENCE</scope>
    <source>
        <strain evidence="4">TM448A04129</strain>
    </source>
</reference>
<dbReference type="AlphaFoldDB" id="A0A6H2A118"/>
<dbReference type="PRINTS" id="PR00508">
    <property type="entry name" value="S21N4MTFRASE"/>
</dbReference>
<dbReference type="GO" id="GO:0003677">
    <property type="term" value="F:DNA binding"/>
    <property type="evidence" value="ECO:0007669"/>
    <property type="project" value="InterPro"/>
</dbReference>
<evidence type="ECO:0000256" key="1">
    <source>
        <dbReference type="ARBA" id="ARBA00022603"/>
    </source>
</evidence>
<evidence type="ECO:0000256" key="2">
    <source>
        <dbReference type="ARBA" id="ARBA00022679"/>
    </source>
</evidence>
<keyword evidence="1 4" id="KW-0489">Methyltransferase</keyword>
<keyword evidence="2 4" id="KW-0808">Transferase</keyword>
<dbReference type="SUPFAM" id="SSF53335">
    <property type="entry name" value="S-adenosyl-L-methionine-dependent methyltransferases"/>
    <property type="match status" value="1"/>
</dbReference>
<dbReference type="InterPro" id="IPR029063">
    <property type="entry name" value="SAM-dependent_MTases_sf"/>
</dbReference>
<sequence length="271" mass="31516">MVIEPYYHDEKYGLTIYHGDCLEIMPILPDKSIDMILCDLPYGTTACKWDTIIPFAPLWKEYKRLIKDNGAIVLTASQPFTSALVMSNPGWFRYEWIWVKNKPTGAFNSKTMPMRKHENIIVFYDKIPVFNGQKIKRTEKEYKQMFRINDTIYGTQDGIYGAQDRNKKRIRKSAIEQWYKNPESVLTFNRDEKRDGTNHPTQKPVALFEYLIRTYTNEGDLVLDNCAGSGTTAVACVNTNRKGILIEKEEKYVEIAVKRLQQDVFQWDGGK</sequence>
<protein>
    <submittedName>
        <fullName evidence="4">Putative methyltransferase</fullName>
    </submittedName>
</protein>
<evidence type="ECO:0000313" key="4">
    <source>
        <dbReference type="EMBL" id="QJA53886.1"/>
    </source>
</evidence>
<organism evidence="4">
    <name type="scientific">viral metagenome</name>
    <dbReference type="NCBI Taxonomy" id="1070528"/>
    <lineage>
        <taxon>unclassified sequences</taxon>
        <taxon>metagenomes</taxon>
        <taxon>organismal metagenomes</taxon>
    </lineage>
</organism>
<dbReference type="EMBL" id="MT144459">
    <property type="protein sequence ID" value="QJA53886.1"/>
    <property type="molecule type" value="Genomic_DNA"/>
</dbReference>
<name>A0A6H2A118_9ZZZZ</name>
<evidence type="ECO:0000259" key="3">
    <source>
        <dbReference type="Pfam" id="PF01555"/>
    </source>
</evidence>
<dbReference type="InterPro" id="IPR002941">
    <property type="entry name" value="DNA_methylase_N4/N6"/>
</dbReference>
<feature type="domain" description="DNA methylase N-4/N-6" evidence="3">
    <location>
        <begin position="33"/>
        <end position="258"/>
    </location>
</feature>
<dbReference type="GO" id="GO:0008170">
    <property type="term" value="F:N-methyltransferase activity"/>
    <property type="evidence" value="ECO:0007669"/>
    <property type="project" value="InterPro"/>
</dbReference>
<dbReference type="Pfam" id="PF01555">
    <property type="entry name" value="N6_N4_Mtase"/>
    <property type="match status" value="1"/>
</dbReference>
<dbReference type="Gene3D" id="3.40.50.150">
    <property type="entry name" value="Vaccinia Virus protein VP39"/>
    <property type="match status" value="1"/>
</dbReference>
<proteinExistence type="predicted"/>
<gene>
    <name evidence="4" type="ORF">TM448A04129_0009</name>
</gene>
<accession>A0A6H2A118</accession>